<keyword evidence="2" id="KW-1185">Reference proteome</keyword>
<sequence>MKLYKILISGILAATTFNAHSNHEPFNSLKIEPKECRSKACPLFIGNIAEVLEIKNEKSTNITVHLEDCFINLKNIKVEFDKDFATLKTAKDSVGEIVCGDKVTTHERIALTDHASRPNLRLRKIGDKYTHLGKIQAGVLLLHY</sequence>
<accession>A0ABT9FBW6</accession>
<evidence type="ECO:0000313" key="1">
    <source>
        <dbReference type="EMBL" id="MDP2564278.1"/>
    </source>
</evidence>
<dbReference type="RefSeq" id="WP_305471559.1">
    <property type="nucleotide sequence ID" value="NZ_JAUYVT010000004.1"/>
</dbReference>
<name>A0ABT9FBW6_9GAMM</name>
<dbReference type="Proteomes" id="UP001177212">
    <property type="component" value="Unassembled WGS sequence"/>
</dbReference>
<reference evidence="1" key="1">
    <citation type="submission" date="2023-07" db="EMBL/GenBank/DDBJ databases">
        <title>Genome content predicts the carbon catabolic preferences of heterotrophic bacteria.</title>
        <authorList>
            <person name="Gralka M."/>
        </authorList>
    </citation>
    <scope>NUCLEOTIDE SEQUENCE</scope>
    <source>
        <strain evidence="1">4G09</strain>
    </source>
</reference>
<comment type="caution">
    <text evidence="1">The sequence shown here is derived from an EMBL/GenBank/DDBJ whole genome shotgun (WGS) entry which is preliminary data.</text>
</comment>
<proteinExistence type="predicted"/>
<dbReference type="EMBL" id="JAUYVT010000004">
    <property type="protein sequence ID" value="MDP2564278.1"/>
    <property type="molecule type" value="Genomic_DNA"/>
</dbReference>
<organism evidence="1 2">
    <name type="scientific">Pseudoalteromonas marina</name>
    <dbReference type="NCBI Taxonomy" id="267375"/>
    <lineage>
        <taxon>Bacteria</taxon>
        <taxon>Pseudomonadati</taxon>
        <taxon>Pseudomonadota</taxon>
        <taxon>Gammaproteobacteria</taxon>
        <taxon>Alteromonadales</taxon>
        <taxon>Pseudoalteromonadaceae</taxon>
        <taxon>Pseudoalteromonas</taxon>
    </lineage>
</organism>
<gene>
    <name evidence="1" type="ORF">Q8W34_06510</name>
</gene>
<evidence type="ECO:0000313" key="2">
    <source>
        <dbReference type="Proteomes" id="UP001177212"/>
    </source>
</evidence>
<protein>
    <submittedName>
        <fullName evidence="1">Uncharacterized protein</fullName>
    </submittedName>
</protein>